<proteinExistence type="predicted"/>
<keyword evidence="3" id="KW-1185">Reference proteome</keyword>
<feature type="non-terminal residue" evidence="2">
    <location>
        <position position="71"/>
    </location>
</feature>
<dbReference type="EMBL" id="JAMKFB020000013">
    <property type="protein sequence ID" value="KAL0178752.1"/>
    <property type="molecule type" value="Genomic_DNA"/>
</dbReference>
<evidence type="ECO:0000313" key="3">
    <source>
        <dbReference type="Proteomes" id="UP001529510"/>
    </source>
</evidence>
<feature type="region of interest" description="Disordered" evidence="1">
    <location>
        <begin position="23"/>
        <end position="55"/>
    </location>
</feature>
<organism evidence="2 3">
    <name type="scientific">Cirrhinus mrigala</name>
    <name type="common">Mrigala</name>
    <dbReference type="NCBI Taxonomy" id="683832"/>
    <lineage>
        <taxon>Eukaryota</taxon>
        <taxon>Metazoa</taxon>
        <taxon>Chordata</taxon>
        <taxon>Craniata</taxon>
        <taxon>Vertebrata</taxon>
        <taxon>Euteleostomi</taxon>
        <taxon>Actinopterygii</taxon>
        <taxon>Neopterygii</taxon>
        <taxon>Teleostei</taxon>
        <taxon>Ostariophysi</taxon>
        <taxon>Cypriniformes</taxon>
        <taxon>Cyprinidae</taxon>
        <taxon>Labeoninae</taxon>
        <taxon>Labeonini</taxon>
        <taxon>Cirrhinus</taxon>
    </lineage>
</organism>
<accession>A0ABD0PYC4</accession>
<evidence type="ECO:0000256" key="1">
    <source>
        <dbReference type="SAM" id="MobiDB-lite"/>
    </source>
</evidence>
<dbReference type="AlphaFoldDB" id="A0ABD0PYC4"/>
<protein>
    <submittedName>
        <fullName evidence="2">Uncharacterized protein</fullName>
    </submittedName>
</protein>
<comment type="caution">
    <text evidence="2">The sequence shown here is derived from an EMBL/GenBank/DDBJ whole genome shotgun (WGS) entry which is preliminary data.</text>
</comment>
<feature type="non-terminal residue" evidence="2">
    <location>
        <position position="1"/>
    </location>
</feature>
<reference evidence="2 3" key="1">
    <citation type="submission" date="2024-05" db="EMBL/GenBank/DDBJ databases">
        <title>Genome sequencing and assembly of Indian major carp, Cirrhinus mrigala (Hamilton, 1822).</title>
        <authorList>
            <person name="Mohindra V."/>
            <person name="Chowdhury L.M."/>
            <person name="Lal K."/>
            <person name="Jena J.K."/>
        </authorList>
    </citation>
    <scope>NUCLEOTIDE SEQUENCE [LARGE SCALE GENOMIC DNA]</scope>
    <source>
        <strain evidence="2">CM1030</strain>
        <tissue evidence="2">Blood</tissue>
    </source>
</reference>
<name>A0ABD0PYC4_CIRMR</name>
<sequence length="71" mass="7438">EVVLLVMLCDAVAQGLIQPWFGTSARSDQESQDAGKAGVQLPAEKTKKKSGSTLGPQLDAAAVQDIKKALE</sequence>
<evidence type="ECO:0000313" key="2">
    <source>
        <dbReference type="EMBL" id="KAL0178752.1"/>
    </source>
</evidence>
<dbReference type="Proteomes" id="UP001529510">
    <property type="component" value="Unassembled WGS sequence"/>
</dbReference>
<gene>
    <name evidence="2" type="ORF">M9458_027646</name>
</gene>